<evidence type="ECO:0000256" key="1">
    <source>
        <dbReference type="SAM" id="MobiDB-lite"/>
    </source>
</evidence>
<keyword evidence="3" id="KW-1185">Reference proteome</keyword>
<name>A0AAD9ARY3_9PEZI</name>
<dbReference type="EMBL" id="JAQOWY010000083">
    <property type="protein sequence ID" value="KAK1852052.1"/>
    <property type="molecule type" value="Genomic_DNA"/>
</dbReference>
<dbReference type="Proteomes" id="UP001243330">
    <property type="component" value="Unassembled WGS sequence"/>
</dbReference>
<comment type="caution">
    <text evidence="2">The sequence shown here is derived from an EMBL/GenBank/DDBJ whole genome shotgun (WGS) entry which is preliminary data.</text>
</comment>
<evidence type="ECO:0000313" key="3">
    <source>
        <dbReference type="Proteomes" id="UP001243330"/>
    </source>
</evidence>
<dbReference type="AlphaFoldDB" id="A0AAD9ARY3"/>
<feature type="region of interest" description="Disordered" evidence="1">
    <location>
        <begin position="68"/>
        <end position="98"/>
    </location>
</feature>
<proteinExistence type="predicted"/>
<sequence>MIFMSKLPLQCGMQERWRPGMILKSIPTDCSWPETLSGNRIGDPLHSEDLPADRPAVAVQDNCAVDWPGFRIDASSNPGRRRSRQAATNSRPDERWGRSLELPLAARAEEESDEVEFAATGEGIEPRGKFWASIALENRVDSIPRSNLSGLGWNDDAILTKWTR</sequence>
<evidence type="ECO:0000313" key="2">
    <source>
        <dbReference type="EMBL" id="KAK1852052.1"/>
    </source>
</evidence>
<organism evidence="2 3">
    <name type="scientific">Colletotrichum chrysophilum</name>
    <dbReference type="NCBI Taxonomy" id="1836956"/>
    <lineage>
        <taxon>Eukaryota</taxon>
        <taxon>Fungi</taxon>
        <taxon>Dikarya</taxon>
        <taxon>Ascomycota</taxon>
        <taxon>Pezizomycotina</taxon>
        <taxon>Sordariomycetes</taxon>
        <taxon>Hypocreomycetidae</taxon>
        <taxon>Glomerellales</taxon>
        <taxon>Glomerellaceae</taxon>
        <taxon>Colletotrichum</taxon>
        <taxon>Colletotrichum gloeosporioides species complex</taxon>
    </lineage>
</organism>
<gene>
    <name evidence="2" type="ORF">CCHR01_05292</name>
</gene>
<protein>
    <submittedName>
        <fullName evidence="2">Uncharacterized protein</fullName>
    </submittedName>
</protein>
<accession>A0AAD9ARY3</accession>
<reference evidence="2" key="1">
    <citation type="submission" date="2023-01" db="EMBL/GenBank/DDBJ databases">
        <title>Colletotrichum chrysophilum M932 genome sequence.</title>
        <authorList>
            <person name="Baroncelli R."/>
        </authorList>
    </citation>
    <scope>NUCLEOTIDE SEQUENCE</scope>
    <source>
        <strain evidence="2">M932</strain>
    </source>
</reference>